<dbReference type="Gene3D" id="3.40.50.300">
    <property type="entry name" value="P-loop containing nucleotide triphosphate hydrolases"/>
    <property type="match status" value="1"/>
</dbReference>
<dbReference type="InterPro" id="IPR038454">
    <property type="entry name" value="DnaA_N_sf"/>
</dbReference>
<dbReference type="InterPro" id="IPR018312">
    <property type="entry name" value="Chromosome_initiator_DnaA_CS"/>
</dbReference>
<protein>
    <recommendedName>
        <fullName evidence="8 9">Chromosomal replication initiator protein DnaA</fullName>
    </recommendedName>
</protein>
<dbReference type="Proteomes" id="UP000004090">
    <property type="component" value="Unassembled WGS sequence"/>
</dbReference>
<dbReference type="InterPro" id="IPR003593">
    <property type="entry name" value="AAA+_ATPase"/>
</dbReference>
<feature type="region of interest" description="Domain IV, binds dsDNA" evidence="8">
    <location>
        <begin position="337"/>
        <end position="459"/>
    </location>
</feature>
<dbReference type="SUPFAM" id="SSF52540">
    <property type="entry name" value="P-loop containing nucleoside triphosphate hydrolases"/>
    <property type="match status" value="1"/>
</dbReference>
<feature type="binding site" evidence="8">
    <location>
        <position position="167"/>
    </location>
    <ligand>
        <name>ATP</name>
        <dbReference type="ChEBI" id="CHEBI:30616"/>
    </ligand>
</feature>
<dbReference type="GO" id="GO:0005524">
    <property type="term" value="F:ATP binding"/>
    <property type="evidence" value="ECO:0007669"/>
    <property type="project" value="UniProtKB-UniRule"/>
</dbReference>
<feature type="region of interest" description="Domain I, interacts with DnaA modulators" evidence="8">
    <location>
        <begin position="1"/>
        <end position="101"/>
    </location>
</feature>
<evidence type="ECO:0000256" key="5">
    <source>
        <dbReference type="ARBA" id="ARBA00022840"/>
    </source>
</evidence>
<dbReference type="InterPro" id="IPR027417">
    <property type="entry name" value="P-loop_NTPase"/>
</dbReference>
<feature type="binding site" evidence="8">
    <location>
        <position position="165"/>
    </location>
    <ligand>
        <name>ATP</name>
        <dbReference type="ChEBI" id="CHEBI:30616"/>
    </ligand>
</feature>
<dbReference type="AlphaFoldDB" id="A8RAI5"/>
<dbReference type="EMBL" id="ABAW02000018">
    <property type="protein sequence ID" value="EDP11642.1"/>
    <property type="molecule type" value="Genomic_DNA"/>
</dbReference>
<evidence type="ECO:0000259" key="13">
    <source>
        <dbReference type="SMART" id="SM00760"/>
    </source>
</evidence>
<feature type="domain" description="Chromosomal replication initiator DnaA C-terminal" evidence="13">
    <location>
        <begin position="366"/>
        <end position="435"/>
    </location>
</feature>
<dbReference type="CDD" id="cd00009">
    <property type="entry name" value="AAA"/>
    <property type="match status" value="1"/>
</dbReference>
<evidence type="ECO:0000256" key="4">
    <source>
        <dbReference type="ARBA" id="ARBA00022741"/>
    </source>
</evidence>
<comment type="subunit">
    <text evidence="8">Oligomerizes as a right-handed, spiral filament on DNA at oriC.</text>
</comment>
<dbReference type="HOGENOM" id="CLU_026910_3_2_9"/>
<gene>
    <name evidence="8 14" type="primary">dnaA</name>
    <name evidence="14" type="ORF">EUBDOL_00820</name>
</gene>
<dbReference type="Pfam" id="PF00308">
    <property type="entry name" value="Bac_DnaA"/>
    <property type="match status" value="1"/>
</dbReference>
<dbReference type="PRINTS" id="PR00051">
    <property type="entry name" value="DNAA"/>
</dbReference>
<dbReference type="STRING" id="428127.EUBDOL_00820"/>
<evidence type="ECO:0000256" key="11">
    <source>
        <dbReference type="RuleBase" id="RU004227"/>
    </source>
</evidence>
<dbReference type="GO" id="GO:0003688">
    <property type="term" value="F:DNA replication origin binding"/>
    <property type="evidence" value="ECO:0007669"/>
    <property type="project" value="UniProtKB-UniRule"/>
</dbReference>
<evidence type="ECO:0000256" key="8">
    <source>
        <dbReference type="HAMAP-Rule" id="MF_00377"/>
    </source>
</evidence>
<comment type="function">
    <text evidence="8 10">Plays an essential role in the initiation and regulation of chromosomal replication. ATP-DnaA binds to the origin of replication (oriC) to initiate formation of the DNA replication initiation complex once per cell cycle. Binds the DnaA box (a 9 base pair repeat at the origin) and separates the double-stranded (ds)DNA. Forms a right-handed helical filament on oriC DNA; dsDNA binds to the exterior of the filament while single-stranded (ss)DNA is stabiized in the filament's interior. The ATP-DnaA-oriC complex binds and stabilizes one strand of the AT-rich DNA unwinding element (DUE), permitting loading of DNA polymerase. After initiation quickly degrades to an ADP-DnaA complex that is not apt for DNA replication. Binds acidic phospholipids.</text>
</comment>
<evidence type="ECO:0000256" key="9">
    <source>
        <dbReference type="NCBIfam" id="TIGR00362"/>
    </source>
</evidence>
<dbReference type="SMART" id="SM00382">
    <property type="entry name" value="AAA"/>
    <property type="match status" value="1"/>
</dbReference>
<dbReference type="GO" id="GO:0008289">
    <property type="term" value="F:lipid binding"/>
    <property type="evidence" value="ECO:0007669"/>
    <property type="project" value="UniProtKB-KW"/>
</dbReference>
<evidence type="ECO:0000256" key="2">
    <source>
        <dbReference type="ARBA" id="ARBA00022490"/>
    </source>
</evidence>
<evidence type="ECO:0000259" key="12">
    <source>
        <dbReference type="SMART" id="SM00382"/>
    </source>
</evidence>
<dbReference type="GO" id="GO:0006270">
    <property type="term" value="P:DNA replication initiation"/>
    <property type="evidence" value="ECO:0007669"/>
    <property type="project" value="UniProtKB-UniRule"/>
</dbReference>
<dbReference type="GO" id="GO:0005737">
    <property type="term" value="C:cytoplasm"/>
    <property type="evidence" value="ECO:0007669"/>
    <property type="project" value="UniProtKB-SubCell"/>
</dbReference>
<accession>A8RAI5</accession>
<keyword evidence="2 8" id="KW-0963">Cytoplasm</keyword>
<dbReference type="eggNOG" id="COG0593">
    <property type="taxonomic scope" value="Bacteria"/>
</dbReference>
<dbReference type="PROSITE" id="PS01008">
    <property type="entry name" value="DNAA"/>
    <property type="match status" value="1"/>
</dbReference>
<comment type="domain">
    <text evidence="8">Domain I is involved in oligomerization and binding regulators, domain II is flexibile and of varying length in different bacteria, domain III forms the AAA+ region, while domain IV binds dsDNA.</text>
</comment>
<name>A8RAI5_9FIRM</name>
<dbReference type="GO" id="GO:0005886">
    <property type="term" value="C:plasma membrane"/>
    <property type="evidence" value="ECO:0007669"/>
    <property type="project" value="TreeGrafter"/>
</dbReference>
<dbReference type="PANTHER" id="PTHR30050">
    <property type="entry name" value="CHROMOSOMAL REPLICATION INITIATOR PROTEIN DNAA"/>
    <property type="match status" value="1"/>
</dbReference>
<dbReference type="Gene3D" id="1.10.1750.10">
    <property type="match status" value="1"/>
</dbReference>
<dbReference type="InterPro" id="IPR010921">
    <property type="entry name" value="Trp_repressor/repl_initiator"/>
</dbReference>
<keyword evidence="5 8" id="KW-0067">ATP-binding</keyword>
<dbReference type="InterPro" id="IPR013317">
    <property type="entry name" value="DnaA_dom"/>
</dbReference>
<dbReference type="SMART" id="SM00760">
    <property type="entry name" value="Bac_DnaA_C"/>
    <property type="match status" value="1"/>
</dbReference>
<reference evidence="14 15" key="1">
    <citation type="submission" date="2007-09" db="EMBL/GenBank/DDBJ databases">
        <title>Draft genome sequence of Eubacterium dolichum (DSM 3991).</title>
        <authorList>
            <person name="Sudarsanam P."/>
            <person name="Ley R."/>
            <person name="Guruge J."/>
            <person name="Turnbaugh P.J."/>
            <person name="Mahowald M."/>
            <person name="Liep D."/>
            <person name="Gordon J."/>
        </authorList>
    </citation>
    <scope>NUCLEOTIDE SEQUENCE [LARGE SCALE GENOMIC DNA]</scope>
    <source>
        <strain evidence="14 15">DSM 3991</strain>
    </source>
</reference>
<evidence type="ECO:0000313" key="14">
    <source>
        <dbReference type="EMBL" id="EDP11642.1"/>
    </source>
</evidence>
<keyword evidence="3 8" id="KW-0235">DNA replication</keyword>
<dbReference type="PANTHER" id="PTHR30050:SF2">
    <property type="entry name" value="CHROMOSOMAL REPLICATION INITIATOR PROTEIN DNAA"/>
    <property type="match status" value="1"/>
</dbReference>
<dbReference type="HAMAP" id="MF_00377">
    <property type="entry name" value="DnaA_bact"/>
    <property type="match status" value="1"/>
</dbReference>
<keyword evidence="4 8" id="KW-0547">Nucleotide-binding</keyword>
<comment type="similarity">
    <text evidence="1 8 11">Belongs to the DnaA family.</text>
</comment>
<evidence type="ECO:0000256" key="10">
    <source>
        <dbReference type="RuleBase" id="RU000577"/>
    </source>
</evidence>
<dbReference type="InterPro" id="IPR020591">
    <property type="entry name" value="Chromosome_initiator_DnaA-like"/>
</dbReference>
<feature type="domain" description="AAA+ ATPase" evidence="12">
    <location>
        <begin position="152"/>
        <end position="285"/>
    </location>
</feature>
<dbReference type="GO" id="GO:0006275">
    <property type="term" value="P:regulation of DNA replication"/>
    <property type="evidence" value="ECO:0007669"/>
    <property type="project" value="UniProtKB-UniRule"/>
</dbReference>
<evidence type="ECO:0000313" key="15">
    <source>
        <dbReference type="Proteomes" id="UP000004090"/>
    </source>
</evidence>
<evidence type="ECO:0000256" key="6">
    <source>
        <dbReference type="ARBA" id="ARBA00023121"/>
    </source>
</evidence>
<dbReference type="CDD" id="cd06571">
    <property type="entry name" value="Bac_DnaA_C"/>
    <property type="match status" value="1"/>
</dbReference>
<dbReference type="Gene3D" id="1.10.8.60">
    <property type="match status" value="1"/>
</dbReference>
<dbReference type="InterPro" id="IPR001957">
    <property type="entry name" value="Chromosome_initiator_DnaA"/>
</dbReference>
<organism evidence="14 15">
    <name type="scientific">Amedibacillus dolichus DSM 3991</name>
    <dbReference type="NCBI Taxonomy" id="428127"/>
    <lineage>
        <taxon>Bacteria</taxon>
        <taxon>Bacillati</taxon>
        <taxon>Bacillota</taxon>
        <taxon>Erysipelotrichia</taxon>
        <taxon>Erysipelotrichales</taxon>
        <taxon>Erysipelotrichaceae</taxon>
        <taxon>Amedibacillus</taxon>
    </lineage>
</organism>
<comment type="caution">
    <text evidence="8">Lacks conserved residue(s) required for the propagation of feature annotation.</text>
</comment>
<feature type="binding site" evidence="8">
    <location>
        <position position="163"/>
    </location>
    <ligand>
        <name>ATP</name>
        <dbReference type="ChEBI" id="CHEBI:30616"/>
    </ligand>
</feature>
<dbReference type="Gene3D" id="3.30.300.180">
    <property type="match status" value="1"/>
</dbReference>
<reference evidence="14 15" key="2">
    <citation type="submission" date="2007-09" db="EMBL/GenBank/DDBJ databases">
        <authorList>
            <person name="Fulton L."/>
            <person name="Clifton S."/>
            <person name="Fulton B."/>
            <person name="Xu J."/>
            <person name="Minx P."/>
            <person name="Pepin K.H."/>
            <person name="Johnson M."/>
            <person name="Thiruvilangam P."/>
            <person name="Bhonagiri V."/>
            <person name="Nash W.E."/>
            <person name="Mardis E.R."/>
            <person name="Wilson R.K."/>
        </authorList>
    </citation>
    <scope>NUCLEOTIDE SEQUENCE [LARGE SCALE GENOMIC DNA]</scope>
    <source>
        <strain evidence="14 15">DSM 3991</strain>
    </source>
</reference>
<comment type="subcellular location">
    <subcellularLocation>
        <location evidence="8">Cytoplasm</location>
    </subcellularLocation>
</comment>
<keyword evidence="7 8" id="KW-0238">DNA-binding</keyword>
<proteinExistence type="inferred from homology"/>
<dbReference type="NCBIfam" id="TIGR00362">
    <property type="entry name" value="DnaA"/>
    <property type="match status" value="1"/>
</dbReference>
<dbReference type="Pfam" id="PF08299">
    <property type="entry name" value="Bac_DnaA_C"/>
    <property type="match status" value="1"/>
</dbReference>
<comment type="caution">
    <text evidence="14">The sequence shown here is derived from an EMBL/GenBank/DDBJ whole genome shotgun (WGS) entry which is preliminary data.</text>
</comment>
<sequence length="459" mass="53048">MVTLKEIYMSSFITMQLQQIWDKTLDLIKENSKVDTANFSVWFDGSQLFDIRDDLAIITVPYKVNKQIISDLYKDLIKEKLSIVLEHEVECQILLKKEVDSEYINKDALRRSNILFEDKINPEYTFDSFVVGKNNREAHAASLSACYYPGKFNNPLFIFGNSGLGKTHLLHAIGNYIKENRPEDKVLYIYSEDFVTLLIEAMKNKNVEEVKEKICSADYLLIDDIQRLKQSTSQELFFNMYNKLIRDNKQIVITSDIHPTELKGIENRLISRFSSGLSVSVGSPEFETAKAILQKKIEGRNEEILIEDEVLDYLATRFASDVRKLEGALNELFFKSILYNPDTIDLKFAKEIFKENPMTVTNDELSVNKIKKAVCDFYGLTKTQIESKSRTKNIANARHIAVYLCRKHLDMPFAKIGLEFGNRDHSTIMSSYEKMVKLLKDKEQFQQALQQIEKQLGIQ</sequence>
<dbReference type="InterPro" id="IPR013159">
    <property type="entry name" value="DnaA_C"/>
</dbReference>
<dbReference type="SUPFAM" id="SSF48295">
    <property type="entry name" value="TrpR-like"/>
    <property type="match status" value="1"/>
</dbReference>
<evidence type="ECO:0000256" key="3">
    <source>
        <dbReference type="ARBA" id="ARBA00022705"/>
    </source>
</evidence>
<evidence type="ECO:0000256" key="7">
    <source>
        <dbReference type="ARBA" id="ARBA00023125"/>
    </source>
</evidence>
<keyword evidence="6 8" id="KW-0446">Lipid-binding</keyword>
<feature type="binding site" evidence="8">
    <location>
        <position position="166"/>
    </location>
    <ligand>
        <name>ATP</name>
        <dbReference type="ChEBI" id="CHEBI:30616"/>
    </ligand>
</feature>
<evidence type="ECO:0000256" key="1">
    <source>
        <dbReference type="ARBA" id="ARBA00006583"/>
    </source>
</evidence>